<dbReference type="GO" id="GO:0009307">
    <property type="term" value="P:DNA restriction-modification system"/>
    <property type="evidence" value="ECO:0007669"/>
    <property type="project" value="InterPro"/>
</dbReference>
<protein>
    <recommendedName>
        <fullName evidence="2 8">Site-specific DNA-methyltransferase (adenine-specific)</fullName>
        <ecNumber evidence="2 8">2.1.1.72</ecNumber>
    </recommendedName>
</protein>
<dbReference type="EC" id="2.1.1.72" evidence="2 8"/>
<dbReference type="Gene3D" id="1.10.1020.10">
    <property type="entry name" value="Adenine-specific Methyltransferase, Domain 2"/>
    <property type="match status" value="1"/>
</dbReference>
<dbReference type="PANTHER" id="PTHR30481:SF3">
    <property type="entry name" value="DNA ADENINE METHYLASE"/>
    <property type="match status" value="1"/>
</dbReference>
<dbReference type="SUPFAM" id="SSF53335">
    <property type="entry name" value="S-adenosyl-L-methionine-dependent methyltransferases"/>
    <property type="match status" value="1"/>
</dbReference>
<dbReference type="GO" id="GO:0043565">
    <property type="term" value="F:sequence-specific DNA binding"/>
    <property type="evidence" value="ECO:0007669"/>
    <property type="project" value="TreeGrafter"/>
</dbReference>
<dbReference type="PANTHER" id="PTHR30481">
    <property type="entry name" value="DNA ADENINE METHYLASE"/>
    <property type="match status" value="1"/>
</dbReference>
<sequence>MADHLLKASNVRQQLRPLLKWAGGKQWLAPSLAQLYNISASTRLIEPFAGGAALYFAAGPERAVLGDANRTLISTYRTLTRHPAKVFAELGDMRIDADTFYRIRAERPALKARIAARMIYLNRTAFGGIWRVNARGEFNVPYGCKPETSLPTLPTLRAYSIALKRAKFYASDFEETFSEPSGPADFIYCDPPYTVTHNNNGFLRYNETIFRWNDQLRLADLCNSAASRGRRVVVSNAAHRDVIRLYDKSLFFGFVIQRNSNLAPQIEYRKPQDELLLVSKSLGFTRQRISNLLQKMELLQTTPRSRGLRW</sequence>
<feature type="binding site" evidence="7">
    <location>
        <position position="67"/>
    </location>
    <ligand>
        <name>S-adenosyl-L-methionine</name>
        <dbReference type="ChEBI" id="CHEBI:59789"/>
    </ligand>
</feature>
<feature type="binding site" evidence="7">
    <location>
        <position position="190"/>
    </location>
    <ligand>
        <name>S-adenosyl-L-methionine</name>
        <dbReference type="ChEBI" id="CHEBI:59789"/>
    </ligand>
</feature>
<gene>
    <name evidence="9" type="ORF">SAMN04489835_2440</name>
</gene>
<dbReference type="EMBL" id="LT629971">
    <property type="protein sequence ID" value="SEH64854.1"/>
    <property type="molecule type" value="Genomic_DNA"/>
</dbReference>
<dbReference type="InterPro" id="IPR012263">
    <property type="entry name" value="M_m6A_EcoRV"/>
</dbReference>
<dbReference type="Proteomes" id="UP000182915">
    <property type="component" value="Chromosome I"/>
</dbReference>
<dbReference type="GO" id="GO:0009007">
    <property type="term" value="F:site-specific DNA-methyltransferase (adenine-specific) activity"/>
    <property type="evidence" value="ECO:0007669"/>
    <property type="project" value="UniProtKB-UniRule"/>
</dbReference>
<evidence type="ECO:0000256" key="2">
    <source>
        <dbReference type="ARBA" id="ARBA00011900"/>
    </source>
</evidence>
<dbReference type="AlphaFoldDB" id="A0A1H6JZL5"/>
<evidence type="ECO:0000256" key="5">
    <source>
        <dbReference type="ARBA" id="ARBA00022691"/>
    </source>
</evidence>
<keyword evidence="10" id="KW-1185">Reference proteome</keyword>
<organism evidence="9 10">
    <name type="scientific">Mycolicibacterium rutilum</name>
    <name type="common">Mycobacterium rutilum</name>
    <dbReference type="NCBI Taxonomy" id="370526"/>
    <lineage>
        <taxon>Bacteria</taxon>
        <taxon>Bacillati</taxon>
        <taxon>Actinomycetota</taxon>
        <taxon>Actinomycetes</taxon>
        <taxon>Mycobacteriales</taxon>
        <taxon>Mycobacteriaceae</taxon>
        <taxon>Mycolicibacterium</taxon>
    </lineage>
</organism>
<dbReference type="InterPro" id="IPR002052">
    <property type="entry name" value="DNA_methylase_N6_adenine_CS"/>
</dbReference>
<dbReference type="STRING" id="370526.SAMN04489835_2440"/>
<dbReference type="InterPro" id="IPR012327">
    <property type="entry name" value="MeTrfase_D12"/>
</dbReference>
<evidence type="ECO:0000256" key="4">
    <source>
        <dbReference type="ARBA" id="ARBA00022679"/>
    </source>
</evidence>
<evidence type="ECO:0000313" key="9">
    <source>
        <dbReference type="EMBL" id="SEH64854.1"/>
    </source>
</evidence>
<dbReference type="RefSeq" id="WP_083407373.1">
    <property type="nucleotide sequence ID" value="NZ_LT629971.1"/>
</dbReference>
<evidence type="ECO:0000256" key="1">
    <source>
        <dbReference type="ARBA" id="ARBA00006594"/>
    </source>
</evidence>
<feature type="binding site" evidence="7">
    <location>
        <position position="21"/>
    </location>
    <ligand>
        <name>S-adenosyl-L-methionine</name>
        <dbReference type="ChEBI" id="CHEBI:59789"/>
    </ligand>
</feature>
<keyword evidence="3 8" id="KW-0489">Methyltransferase</keyword>
<dbReference type="PIRSF" id="PIRSF000398">
    <property type="entry name" value="M_m6A_EcoRV"/>
    <property type="match status" value="1"/>
</dbReference>
<proteinExistence type="inferred from homology"/>
<comment type="catalytic activity">
    <reaction evidence="6 8">
        <text>a 2'-deoxyadenosine in DNA + S-adenosyl-L-methionine = an N(6)-methyl-2'-deoxyadenosine in DNA + S-adenosyl-L-homocysteine + H(+)</text>
        <dbReference type="Rhea" id="RHEA:15197"/>
        <dbReference type="Rhea" id="RHEA-COMP:12418"/>
        <dbReference type="Rhea" id="RHEA-COMP:12419"/>
        <dbReference type="ChEBI" id="CHEBI:15378"/>
        <dbReference type="ChEBI" id="CHEBI:57856"/>
        <dbReference type="ChEBI" id="CHEBI:59789"/>
        <dbReference type="ChEBI" id="CHEBI:90615"/>
        <dbReference type="ChEBI" id="CHEBI:90616"/>
        <dbReference type="EC" id="2.1.1.72"/>
    </reaction>
</comment>
<dbReference type="Gene3D" id="3.40.50.150">
    <property type="entry name" value="Vaccinia Virus protein VP39"/>
    <property type="match status" value="1"/>
</dbReference>
<dbReference type="InterPro" id="IPR029063">
    <property type="entry name" value="SAM-dependent_MTases_sf"/>
</dbReference>
<evidence type="ECO:0000313" key="10">
    <source>
        <dbReference type="Proteomes" id="UP000182915"/>
    </source>
</evidence>
<dbReference type="REBASE" id="167002">
    <property type="entry name" value="M.Mru45405ORF2440P"/>
</dbReference>
<dbReference type="InterPro" id="IPR023095">
    <property type="entry name" value="Ade_MeTrfase_dom_2"/>
</dbReference>
<dbReference type="GO" id="GO:0032259">
    <property type="term" value="P:methylation"/>
    <property type="evidence" value="ECO:0007669"/>
    <property type="project" value="UniProtKB-KW"/>
</dbReference>
<dbReference type="OrthoDB" id="9805629at2"/>
<evidence type="ECO:0000256" key="3">
    <source>
        <dbReference type="ARBA" id="ARBA00022603"/>
    </source>
</evidence>
<name>A0A1H6JZL5_MYCRU</name>
<keyword evidence="4 8" id="KW-0808">Transferase</keyword>
<dbReference type="PRINTS" id="PR00505">
    <property type="entry name" value="D12N6MTFRASE"/>
</dbReference>
<dbReference type="NCBIfam" id="TIGR00571">
    <property type="entry name" value="dam"/>
    <property type="match status" value="1"/>
</dbReference>
<accession>A0A1H6JZL5</accession>
<dbReference type="GO" id="GO:1904047">
    <property type="term" value="F:S-adenosyl-L-methionine binding"/>
    <property type="evidence" value="ECO:0007669"/>
    <property type="project" value="TreeGrafter"/>
</dbReference>
<dbReference type="Pfam" id="PF02086">
    <property type="entry name" value="MethyltransfD12"/>
    <property type="match status" value="1"/>
</dbReference>
<dbReference type="GO" id="GO:0006298">
    <property type="term" value="P:mismatch repair"/>
    <property type="evidence" value="ECO:0007669"/>
    <property type="project" value="TreeGrafter"/>
</dbReference>
<dbReference type="PROSITE" id="PS00092">
    <property type="entry name" value="N6_MTASE"/>
    <property type="match status" value="1"/>
</dbReference>
<keyword evidence="5 8" id="KW-0949">S-adenosyl-L-methionine</keyword>
<feature type="binding site" evidence="7">
    <location>
        <position position="25"/>
    </location>
    <ligand>
        <name>S-adenosyl-L-methionine</name>
        <dbReference type="ChEBI" id="CHEBI:59789"/>
    </ligand>
</feature>
<evidence type="ECO:0000256" key="7">
    <source>
        <dbReference type="PIRSR" id="PIRSR000398-1"/>
    </source>
</evidence>
<comment type="similarity">
    <text evidence="1 8">Belongs to the N(4)/N(6)-methyltransferase family.</text>
</comment>
<evidence type="ECO:0000256" key="6">
    <source>
        <dbReference type="ARBA" id="ARBA00047942"/>
    </source>
</evidence>
<reference evidence="10" key="1">
    <citation type="submission" date="2016-10" db="EMBL/GenBank/DDBJ databases">
        <authorList>
            <person name="Varghese N."/>
            <person name="Submissions S."/>
        </authorList>
    </citation>
    <scope>NUCLEOTIDE SEQUENCE [LARGE SCALE GENOMIC DNA]</scope>
    <source>
        <strain evidence="10">DSM 45405</strain>
    </source>
</reference>
<evidence type="ECO:0000256" key="8">
    <source>
        <dbReference type="RuleBase" id="RU361257"/>
    </source>
</evidence>